<evidence type="ECO:0000313" key="3">
    <source>
        <dbReference type="EMBL" id="KAL1602896.1"/>
    </source>
</evidence>
<feature type="transmembrane region" description="Helical" evidence="2">
    <location>
        <begin position="12"/>
        <end position="34"/>
    </location>
</feature>
<evidence type="ECO:0000256" key="1">
    <source>
        <dbReference type="SAM" id="MobiDB-lite"/>
    </source>
</evidence>
<reference evidence="3 4" key="1">
    <citation type="submission" date="2024-02" db="EMBL/GenBank/DDBJ databases">
        <title>De novo assembly and annotation of 12 fungi associated with fruit tree decline syndrome in Ontario, Canada.</title>
        <authorList>
            <person name="Sulman M."/>
            <person name="Ellouze W."/>
            <person name="Ilyukhin E."/>
        </authorList>
    </citation>
    <scope>NUCLEOTIDE SEQUENCE [LARGE SCALE GENOMIC DNA]</scope>
    <source>
        <strain evidence="3 4">M97-236</strain>
    </source>
</reference>
<protein>
    <submittedName>
        <fullName evidence="3">Uncharacterized protein</fullName>
    </submittedName>
</protein>
<evidence type="ECO:0000256" key="2">
    <source>
        <dbReference type="SAM" id="Phobius"/>
    </source>
</evidence>
<organism evidence="3 4">
    <name type="scientific">Nothophoma quercina</name>
    <dbReference type="NCBI Taxonomy" id="749835"/>
    <lineage>
        <taxon>Eukaryota</taxon>
        <taxon>Fungi</taxon>
        <taxon>Dikarya</taxon>
        <taxon>Ascomycota</taxon>
        <taxon>Pezizomycotina</taxon>
        <taxon>Dothideomycetes</taxon>
        <taxon>Pleosporomycetidae</taxon>
        <taxon>Pleosporales</taxon>
        <taxon>Pleosporineae</taxon>
        <taxon>Didymellaceae</taxon>
        <taxon>Nothophoma</taxon>
    </lineage>
</organism>
<keyword evidence="2" id="KW-0812">Transmembrane</keyword>
<dbReference type="Proteomes" id="UP001521222">
    <property type="component" value="Unassembled WGS sequence"/>
</dbReference>
<evidence type="ECO:0000313" key="4">
    <source>
        <dbReference type="Proteomes" id="UP001521222"/>
    </source>
</evidence>
<keyword evidence="4" id="KW-1185">Reference proteome</keyword>
<feature type="compositionally biased region" description="Polar residues" evidence="1">
    <location>
        <begin position="162"/>
        <end position="172"/>
    </location>
</feature>
<feature type="region of interest" description="Disordered" evidence="1">
    <location>
        <begin position="146"/>
        <end position="172"/>
    </location>
</feature>
<keyword evidence="2" id="KW-1133">Transmembrane helix</keyword>
<keyword evidence="2" id="KW-0472">Membrane</keyword>
<proteinExistence type="predicted"/>
<sequence length="172" mass="19579">MTLSASSKFYSFRAWALFTLLVTGVAIMIVSLFIEEIFDALLRLPCLRRNKRLTYGQAEWQAGSTLQLQRIAHENLDLGTWKRTDEAVPVTNLDETLGVFDISNRKHARLAKPSTEMNDLEDVENSGKVSGARDRVQYLRLPSNETLWSPRSPVSDKLWSPRSPSNEQLWSP</sequence>
<accession>A0ABR3REN2</accession>
<dbReference type="EMBL" id="JAKIXB020000013">
    <property type="protein sequence ID" value="KAL1602896.1"/>
    <property type="molecule type" value="Genomic_DNA"/>
</dbReference>
<gene>
    <name evidence="3" type="ORF">SLS59_004551</name>
</gene>
<name>A0ABR3REN2_9PLEO</name>
<comment type="caution">
    <text evidence="3">The sequence shown here is derived from an EMBL/GenBank/DDBJ whole genome shotgun (WGS) entry which is preliminary data.</text>
</comment>